<feature type="chain" id="PRO_5043486053" evidence="1">
    <location>
        <begin position="22"/>
        <end position="267"/>
    </location>
</feature>
<dbReference type="Proteomes" id="UP001392437">
    <property type="component" value="Unassembled WGS sequence"/>
</dbReference>
<name>A0AAW0QE03_9PEZI</name>
<sequence length="267" mass="28717">MAAVIVPTILSGTAVLNHCLAAWVVHVDLKGNAVRGDCITLTPNHEEDPDGDLLVGRDLIADRSFRDKNLEMVSRRWASEKSMGGGWGTVPWWQHRTRRFQHVATIEAESLHGTKGKGEQRVVVLGDPTGVELVDLIDGHLVRVAHDELKVDLFIRVGEEALDQFGRLRQVRAIAADKEVEEDGLLIFSRGRKAADPGKGCKVLGGGENANGPVGDGGRRADDLGSDNVDHAVLGAPLERDQNLWIAELGGITNLPSTSVKSGAEIG</sequence>
<dbReference type="AlphaFoldDB" id="A0AAW0QE03"/>
<organism evidence="2 3">
    <name type="scientific">Apiospora kogelbergensis</name>
    <dbReference type="NCBI Taxonomy" id="1337665"/>
    <lineage>
        <taxon>Eukaryota</taxon>
        <taxon>Fungi</taxon>
        <taxon>Dikarya</taxon>
        <taxon>Ascomycota</taxon>
        <taxon>Pezizomycotina</taxon>
        <taxon>Sordariomycetes</taxon>
        <taxon>Xylariomycetidae</taxon>
        <taxon>Amphisphaeriales</taxon>
        <taxon>Apiosporaceae</taxon>
        <taxon>Apiospora</taxon>
    </lineage>
</organism>
<reference evidence="2 3" key="1">
    <citation type="submission" date="2023-01" db="EMBL/GenBank/DDBJ databases">
        <title>Analysis of 21 Apiospora genomes using comparative genomics revels a genus with tremendous synthesis potential of carbohydrate active enzymes and secondary metabolites.</title>
        <authorList>
            <person name="Sorensen T."/>
        </authorList>
    </citation>
    <scope>NUCLEOTIDE SEQUENCE [LARGE SCALE GENOMIC DNA]</scope>
    <source>
        <strain evidence="2 3">CBS 117206</strain>
    </source>
</reference>
<feature type="signal peptide" evidence="1">
    <location>
        <begin position="1"/>
        <end position="21"/>
    </location>
</feature>
<evidence type="ECO:0000313" key="2">
    <source>
        <dbReference type="EMBL" id="KAK8092738.1"/>
    </source>
</evidence>
<gene>
    <name evidence="2" type="ORF">PG999_014325</name>
</gene>
<keyword evidence="3" id="KW-1185">Reference proteome</keyword>
<keyword evidence="1" id="KW-0732">Signal</keyword>
<accession>A0AAW0QE03</accession>
<comment type="caution">
    <text evidence="2">The sequence shown here is derived from an EMBL/GenBank/DDBJ whole genome shotgun (WGS) entry which is preliminary data.</text>
</comment>
<dbReference type="EMBL" id="JAQQWP010000012">
    <property type="protein sequence ID" value="KAK8092738.1"/>
    <property type="molecule type" value="Genomic_DNA"/>
</dbReference>
<protein>
    <submittedName>
        <fullName evidence="2">Uncharacterized protein</fullName>
    </submittedName>
</protein>
<evidence type="ECO:0000256" key="1">
    <source>
        <dbReference type="SAM" id="SignalP"/>
    </source>
</evidence>
<proteinExistence type="predicted"/>
<evidence type="ECO:0000313" key="3">
    <source>
        <dbReference type="Proteomes" id="UP001392437"/>
    </source>
</evidence>